<name>A0A1V4GLR1_MORLA</name>
<protein>
    <submittedName>
        <fullName evidence="1">Uncharacterized protein</fullName>
    </submittedName>
</protein>
<proteinExistence type="predicted"/>
<evidence type="ECO:0000313" key="2">
    <source>
        <dbReference type="Proteomes" id="UP000191025"/>
    </source>
</evidence>
<dbReference type="RefSeq" id="WP_211271094.1">
    <property type="nucleotide sequence ID" value="NZ_MXAN01000107.1"/>
</dbReference>
<sequence length="69" mass="8186">NQFLHEKWLNLVFCVKNLSDRITINLRFFLEKRAISPIFHGKYQSSTRPNCIVKDRHALFKIQIINALS</sequence>
<dbReference type="Proteomes" id="UP000191025">
    <property type="component" value="Unassembled WGS sequence"/>
</dbReference>
<feature type="non-terminal residue" evidence="1">
    <location>
        <position position="1"/>
    </location>
</feature>
<gene>
    <name evidence="1" type="ORF">B5J94_12850</name>
</gene>
<evidence type="ECO:0000313" key="1">
    <source>
        <dbReference type="EMBL" id="OPH33572.1"/>
    </source>
</evidence>
<dbReference type="AlphaFoldDB" id="A0A1V4GLR1"/>
<organism evidence="1 2">
    <name type="scientific">Moraxella lacunata</name>
    <dbReference type="NCBI Taxonomy" id="477"/>
    <lineage>
        <taxon>Bacteria</taxon>
        <taxon>Pseudomonadati</taxon>
        <taxon>Pseudomonadota</taxon>
        <taxon>Gammaproteobacteria</taxon>
        <taxon>Moraxellales</taxon>
        <taxon>Moraxellaceae</taxon>
        <taxon>Moraxella</taxon>
    </lineage>
</organism>
<reference evidence="2" key="1">
    <citation type="submission" date="2017-03" db="EMBL/GenBank/DDBJ databases">
        <title>Draft genome sequence of Moraxella equi CCUG 4950T type strain.</title>
        <authorList>
            <person name="Salva-Serra F."/>
            <person name="Engstrom-Jakobsson H."/>
            <person name="Thorell K."/>
            <person name="Jaen-Luchoro D."/>
            <person name="Gonzales-Siles L."/>
            <person name="Karlsson R."/>
            <person name="Yazdan S."/>
            <person name="Boulund F."/>
            <person name="Johnning A."/>
            <person name="Engstrand L."/>
            <person name="Kristiansson E."/>
            <person name="Moore E."/>
        </authorList>
    </citation>
    <scope>NUCLEOTIDE SEQUENCE [LARGE SCALE GENOMIC DNA]</scope>
    <source>
        <strain evidence="2">CCUG 4441</strain>
    </source>
</reference>
<comment type="caution">
    <text evidence="1">The sequence shown here is derived from an EMBL/GenBank/DDBJ whole genome shotgun (WGS) entry which is preliminary data.</text>
</comment>
<dbReference type="EMBL" id="MXAN01000107">
    <property type="protein sequence ID" value="OPH33572.1"/>
    <property type="molecule type" value="Genomic_DNA"/>
</dbReference>
<accession>A0A1V4GLR1</accession>